<dbReference type="Proteomes" id="UP000230222">
    <property type="component" value="Unassembled WGS sequence"/>
</dbReference>
<comment type="caution">
    <text evidence="1">The sequence shown here is derived from an EMBL/GenBank/DDBJ whole genome shotgun (WGS) entry which is preliminary data.</text>
</comment>
<organism evidence="1 2">
    <name type="scientific">Candidatus Roizmanbacteria bacterium CG10_big_fil_rev_8_21_14_0_10_39_12</name>
    <dbReference type="NCBI Taxonomy" id="1974852"/>
    <lineage>
        <taxon>Bacteria</taxon>
        <taxon>Candidatus Roizmaniibacteriota</taxon>
    </lineage>
</organism>
<name>A0A2M8KN84_9BACT</name>
<accession>A0A2M8KN84</accession>
<reference evidence="2" key="1">
    <citation type="submission" date="2017-09" db="EMBL/GenBank/DDBJ databases">
        <title>Depth-based differentiation of microbial function through sediment-hosted aquifers and enrichment of novel symbionts in the deep terrestrial subsurface.</title>
        <authorList>
            <person name="Probst A.J."/>
            <person name="Ladd B."/>
            <person name="Jarett J.K."/>
            <person name="Geller-Mcgrath D.E."/>
            <person name="Sieber C.M.K."/>
            <person name="Emerson J.B."/>
            <person name="Anantharaman K."/>
            <person name="Thomas B.C."/>
            <person name="Malmstrom R."/>
            <person name="Stieglmeier M."/>
            <person name="Klingl A."/>
            <person name="Woyke T."/>
            <person name="Ryan C.M."/>
            <person name="Banfield J.F."/>
        </authorList>
    </citation>
    <scope>NUCLEOTIDE SEQUENCE [LARGE SCALE GENOMIC DNA]</scope>
</reference>
<gene>
    <name evidence="1" type="ORF">COU87_04955</name>
</gene>
<dbReference type="EMBL" id="PFEC01000083">
    <property type="protein sequence ID" value="PJE61375.1"/>
    <property type="molecule type" value="Genomic_DNA"/>
</dbReference>
<dbReference type="AlphaFoldDB" id="A0A2M8KN84"/>
<evidence type="ECO:0000313" key="2">
    <source>
        <dbReference type="Proteomes" id="UP000230222"/>
    </source>
</evidence>
<proteinExistence type="predicted"/>
<evidence type="ECO:0000313" key="1">
    <source>
        <dbReference type="EMBL" id="PJE61375.1"/>
    </source>
</evidence>
<sequence length="79" mass="8831">MDPRSGSGMTLLRQGYGRAQHDGFFASLRMTTKDPALSQRRGKQYHLTISISEASGNAKRMILLVIQTCNKNTFAWSLI</sequence>
<protein>
    <submittedName>
        <fullName evidence="1">Uncharacterized protein</fullName>
    </submittedName>
</protein>